<reference evidence="4 5" key="1">
    <citation type="journal article" date="2003" name="Int. J. Syst. Evol. Microbiol.">
        <title>Bacillus nealsonii sp. nov., isolated from a spacecraft-assembly facility, whose spores are gamma-radiation resistant.</title>
        <authorList>
            <person name="Venkateswaran K."/>
            <person name="Kempf M."/>
            <person name="Chen F."/>
            <person name="Satomi M."/>
            <person name="Nicholson W."/>
            <person name="Kern R."/>
        </authorList>
    </citation>
    <scope>NUCLEOTIDE SEQUENCE [LARGE SCALE GENOMIC DNA]</scope>
    <source>
        <strain evidence="4 5">FO-92</strain>
    </source>
</reference>
<dbReference type="AlphaFoldDB" id="A0A2N0Z075"/>
<feature type="domain" description="DUF4179" evidence="2">
    <location>
        <begin position="46"/>
        <end position="138"/>
    </location>
</feature>
<dbReference type="InterPro" id="IPR025436">
    <property type="entry name" value="DUF4179"/>
</dbReference>
<dbReference type="Gene3D" id="2.60.40.1640">
    <property type="entry name" value="Conserved domain protein"/>
    <property type="match status" value="1"/>
</dbReference>
<keyword evidence="1" id="KW-1133">Transmembrane helix</keyword>
<dbReference type="Pfam" id="PF13786">
    <property type="entry name" value="DUF4179"/>
    <property type="match status" value="1"/>
</dbReference>
<keyword evidence="1" id="KW-0812">Transmembrane</keyword>
<evidence type="ECO:0000259" key="2">
    <source>
        <dbReference type="Pfam" id="PF13786"/>
    </source>
</evidence>
<evidence type="ECO:0008006" key="6">
    <source>
        <dbReference type="Google" id="ProtNLM"/>
    </source>
</evidence>
<keyword evidence="5" id="KW-1185">Reference proteome</keyword>
<feature type="domain" description="DUF5643" evidence="3">
    <location>
        <begin position="221"/>
        <end position="343"/>
    </location>
</feature>
<evidence type="ECO:0000313" key="5">
    <source>
        <dbReference type="Proteomes" id="UP000233375"/>
    </source>
</evidence>
<dbReference type="RefSeq" id="WP_101177931.1">
    <property type="nucleotide sequence ID" value="NZ_PISE01000031.1"/>
</dbReference>
<dbReference type="EMBL" id="PISE01000031">
    <property type="protein sequence ID" value="PKG22910.1"/>
    <property type="molecule type" value="Genomic_DNA"/>
</dbReference>
<gene>
    <name evidence="4" type="ORF">CWS01_14620</name>
</gene>
<accession>A0A2N0Z075</accession>
<dbReference type="Gene3D" id="2.60.40.1630">
    <property type="entry name" value="bacillus anthracis domain"/>
    <property type="match status" value="1"/>
</dbReference>
<evidence type="ECO:0000313" key="4">
    <source>
        <dbReference type="EMBL" id="PKG22910.1"/>
    </source>
</evidence>
<comment type="caution">
    <text evidence="4">The sequence shown here is derived from an EMBL/GenBank/DDBJ whole genome shotgun (WGS) entry which is preliminary data.</text>
</comment>
<dbReference type="Pfam" id="PF18705">
    <property type="entry name" value="DUF5643"/>
    <property type="match status" value="1"/>
</dbReference>
<keyword evidence="1" id="KW-0472">Membrane</keyword>
<evidence type="ECO:0000259" key="3">
    <source>
        <dbReference type="Pfam" id="PF18705"/>
    </source>
</evidence>
<sequence>MQKSPDHLNDFPKEEVRSAIRAGILQAEAQQNVYINNKHRNRKNIRKRNIVYTLAGLAAAFGILVGSSYHSPALASSLSQIPIIGSVFGDSNVVGLKQAQKNGLTNKIGETQTINGISVTIEEILYDQNAITVGYKIEAEKELGENYFGSGANFTINKTYSPVGSGGYGENIQLSTVRTAIQELTVTKDLPNAFELGIVLHGDKGETWYFSAPIKKITDIKKIPIQHSQKASGINLTVTEITLSKTGVGLSFESSEKGTDFEKNRASFIEFKLVDQNGKEVKSYSGGGMGQIIKNNIVFTSTKKFDPIDSDIKELTIIPYLALPENGGGIEWGENGESNELEFKRDSLQSVDFKSFKVKIPEEN</sequence>
<name>A0A2N0Z075_9BACI</name>
<organism evidence="4 5">
    <name type="scientific">Niallia nealsonii</name>
    <dbReference type="NCBI Taxonomy" id="115979"/>
    <lineage>
        <taxon>Bacteria</taxon>
        <taxon>Bacillati</taxon>
        <taxon>Bacillota</taxon>
        <taxon>Bacilli</taxon>
        <taxon>Bacillales</taxon>
        <taxon>Bacillaceae</taxon>
        <taxon>Niallia</taxon>
    </lineage>
</organism>
<dbReference type="OrthoDB" id="2541898at2"/>
<evidence type="ECO:0000256" key="1">
    <source>
        <dbReference type="SAM" id="Phobius"/>
    </source>
</evidence>
<feature type="transmembrane region" description="Helical" evidence="1">
    <location>
        <begin position="50"/>
        <end position="69"/>
    </location>
</feature>
<protein>
    <recommendedName>
        <fullName evidence="6">DUF4179 domain-containing protein</fullName>
    </recommendedName>
</protein>
<dbReference type="InterPro" id="IPR040680">
    <property type="entry name" value="DUF5643"/>
</dbReference>
<dbReference type="Proteomes" id="UP000233375">
    <property type="component" value="Unassembled WGS sequence"/>
</dbReference>
<proteinExistence type="predicted"/>